<dbReference type="PROSITE" id="PS51722">
    <property type="entry name" value="G_TR_2"/>
    <property type="match status" value="1"/>
</dbReference>
<dbReference type="GO" id="GO:0032790">
    <property type="term" value="P:ribosome disassembly"/>
    <property type="evidence" value="ECO:0007669"/>
    <property type="project" value="TreeGrafter"/>
</dbReference>
<keyword evidence="2" id="KW-0648">Protein biosynthesis</keyword>
<dbReference type="Gene3D" id="3.40.50.300">
    <property type="entry name" value="P-loop containing nucleotide triphosphate hydrolases"/>
    <property type="match status" value="1"/>
</dbReference>
<dbReference type="Pfam" id="PF00009">
    <property type="entry name" value="GTP_EFTU"/>
    <property type="match status" value="1"/>
</dbReference>
<dbReference type="EMBL" id="AZDJ01000003">
    <property type="protein sequence ID" value="KRK73847.1"/>
    <property type="molecule type" value="Genomic_DNA"/>
</dbReference>
<dbReference type="InterPro" id="IPR014721">
    <property type="entry name" value="Ribsml_uS5_D2-typ_fold_subgr"/>
</dbReference>
<feature type="domain" description="Tr-type G" evidence="5">
    <location>
        <begin position="1"/>
        <end position="193"/>
    </location>
</feature>
<keyword evidence="6" id="KW-0251">Elongation factor</keyword>
<dbReference type="PRINTS" id="PR00315">
    <property type="entry name" value="ELONGATNFCT"/>
</dbReference>
<keyword evidence="1" id="KW-0547">Nucleotide-binding</keyword>
<dbReference type="NCBIfam" id="TIGR00231">
    <property type="entry name" value="small_GTP"/>
    <property type="match status" value="1"/>
</dbReference>
<dbReference type="AlphaFoldDB" id="A0A0R1K3G8"/>
<dbReference type="GO" id="GO:0003746">
    <property type="term" value="F:translation elongation factor activity"/>
    <property type="evidence" value="ECO:0007669"/>
    <property type="project" value="UniProtKB-KW"/>
</dbReference>
<dbReference type="SUPFAM" id="SSF50447">
    <property type="entry name" value="Translation proteins"/>
    <property type="match status" value="1"/>
</dbReference>
<evidence type="ECO:0000259" key="5">
    <source>
        <dbReference type="PROSITE" id="PS51722"/>
    </source>
</evidence>
<evidence type="ECO:0000256" key="2">
    <source>
        <dbReference type="ARBA" id="ARBA00022917"/>
    </source>
</evidence>
<dbReference type="Pfam" id="PF00679">
    <property type="entry name" value="EFG_C"/>
    <property type="match status" value="1"/>
</dbReference>
<dbReference type="SUPFAM" id="SSF52540">
    <property type="entry name" value="P-loop containing nucleoside triphosphate hydrolases"/>
    <property type="match status" value="1"/>
</dbReference>
<keyword evidence="3" id="KW-0342">GTP-binding</keyword>
<dbReference type="Gene3D" id="3.30.70.870">
    <property type="entry name" value="Elongation Factor G (Translational Gtpase), domain 3"/>
    <property type="match status" value="1"/>
</dbReference>
<dbReference type="InterPro" id="IPR035650">
    <property type="entry name" value="Tet_C"/>
</dbReference>
<dbReference type="InterPro" id="IPR035647">
    <property type="entry name" value="EFG_III/V"/>
</dbReference>
<dbReference type="PANTHER" id="PTHR43261">
    <property type="entry name" value="TRANSLATION ELONGATION FACTOR G-RELATED"/>
    <property type="match status" value="1"/>
</dbReference>
<gene>
    <name evidence="6" type="ORF">FD02_GL001677</name>
</gene>
<dbReference type="SUPFAM" id="SSF54211">
    <property type="entry name" value="Ribosomal protein S5 domain 2-like"/>
    <property type="match status" value="1"/>
</dbReference>
<dbReference type="InterPro" id="IPR005225">
    <property type="entry name" value="Small_GTP-bd"/>
</dbReference>
<dbReference type="Gene3D" id="2.40.30.10">
    <property type="entry name" value="Translation factors"/>
    <property type="match status" value="1"/>
</dbReference>
<proteinExistence type="predicted"/>
<evidence type="ECO:0000256" key="1">
    <source>
        <dbReference type="ARBA" id="ARBA00022741"/>
    </source>
</evidence>
<dbReference type="InterPro" id="IPR027417">
    <property type="entry name" value="P-loop_NTPase"/>
</dbReference>
<dbReference type="CDD" id="cd03711">
    <property type="entry name" value="Tet_C"/>
    <property type="match status" value="1"/>
</dbReference>
<keyword evidence="4" id="KW-0046">Antibiotic resistance</keyword>
<sequence>MDKGDAFLDPDALEKARGITIFSHTARLQYDDLTLTLLDTPGHVDFASQTEQVLPVLDVAILVVSATAGVQGYTRTLWRLLDRYRVPTVIFVNKCDAETANFAGTLAQLQTQLGAGCLDWTAGWTSELAEAVAVQDDTVLADYLERGELPRATVQALIAQRQVVPVFAGSALRENGIGELLTGLNEWVKPRPAQAEFAAQVFKITHDKAERLTWLRVLGGQLQAKAMPLPEQKINQLRQYDGEKYTVVQTAQAGDIVAVTGLTGTWPGQGLGAATTEPAPMLQPVLTYALQPGPNDIHDCLAALRELEDEDPLLQVSWSEQLQELRVQLMGHVQLEILTEVLASRFHLTVSFDAGSILYRETVTKPVEGVGHFEPLRHYSEVHLRIEPLPRGEGIRFASECSLEVLGRNWQHQVLTALEAKTHLGVLIGAPLTDVAITLTGGAANLKHSSGGDFREATWRAVRQGLMMLRPTGLQLLEPWYQFTLHVPSTAVGRAMSDIQRMSGEFAPPETQGDWVSLTGTAPVSELQDYGPAVTAYTHGQGQLDCVVAGYRPAHDADAVIAAAGYVPTADLPNTPDSVFCAHGAGYPVAWDAVPQAAHCPYQLQP</sequence>
<dbReference type="SUPFAM" id="SSF54980">
    <property type="entry name" value="EF-G C-terminal domain-like"/>
    <property type="match status" value="2"/>
</dbReference>
<dbReference type="InterPro" id="IPR020568">
    <property type="entry name" value="Ribosomal_Su5_D2-typ_SF"/>
</dbReference>
<dbReference type="Pfam" id="PF14492">
    <property type="entry name" value="EFG_III"/>
    <property type="match status" value="1"/>
</dbReference>
<dbReference type="InterPro" id="IPR000795">
    <property type="entry name" value="T_Tr_GTP-bd_dom"/>
</dbReference>
<organism evidence="6 7">
    <name type="scientific">Lacticaseibacillus nasuensis JCM 17158</name>
    <dbReference type="NCBI Taxonomy" id="1291734"/>
    <lineage>
        <taxon>Bacteria</taxon>
        <taxon>Bacillati</taxon>
        <taxon>Bacillota</taxon>
        <taxon>Bacilli</taxon>
        <taxon>Lactobacillales</taxon>
        <taxon>Lactobacillaceae</taxon>
        <taxon>Lacticaseibacillus</taxon>
    </lineage>
</organism>
<dbReference type="InterPro" id="IPR041095">
    <property type="entry name" value="EFG_II"/>
</dbReference>
<dbReference type="GO" id="GO:0005525">
    <property type="term" value="F:GTP binding"/>
    <property type="evidence" value="ECO:0007669"/>
    <property type="project" value="UniProtKB-KW"/>
</dbReference>
<dbReference type="GO" id="GO:0046677">
    <property type="term" value="P:response to antibiotic"/>
    <property type="evidence" value="ECO:0007669"/>
    <property type="project" value="UniProtKB-KW"/>
</dbReference>
<accession>A0A0R1K3G8</accession>
<evidence type="ECO:0000256" key="3">
    <source>
        <dbReference type="ARBA" id="ARBA00023134"/>
    </source>
</evidence>
<dbReference type="Gene3D" id="3.30.70.240">
    <property type="match status" value="1"/>
</dbReference>
<protein>
    <submittedName>
        <fullName evidence="6">Translation elongation factor (GTPase)</fullName>
    </submittedName>
</protein>
<dbReference type="InterPro" id="IPR005517">
    <property type="entry name" value="Transl_elong_EFG/EF2_IV"/>
</dbReference>
<dbReference type="GO" id="GO:0003924">
    <property type="term" value="F:GTPase activity"/>
    <property type="evidence" value="ECO:0007669"/>
    <property type="project" value="InterPro"/>
</dbReference>
<dbReference type="Gene3D" id="3.30.230.10">
    <property type="match status" value="1"/>
</dbReference>
<dbReference type="InterPro" id="IPR000640">
    <property type="entry name" value="EFG_V-like"/>
</dbReference>
<dbReference type="STRING" id="1291734.FD02_GL001677"/>
<dbReference type="Proteomes" id="UP000051804">
    <property type="component" value="Unassembled WGS sequence"/>
</dbReference>
<keyword evidence="7" id="KW-1185">Reference proteome</keyword>
<dbReference type="InterPro" id="IPR009000">
    <property type="entry name" value="Transl_B-barrel_sf"/>
</dbReference>
<dbReference type="PANTHER" id="PTHR43261:SF7">
    <property type="entry name" value="ELONGATION FACTOR G-LIKE PROTEIN"/>
    <property type="match status" value="1"/>
</dbReference>
<name>A0A0R1K3G8_9LACO</name>
<evidence type="ECO:0000313" key="6">
    <source>
        <dbReference type="EMBL" id="KRK73847.1"/>
    </source>
</evidence>
<dbReference type="PRINTS" id="PR01037">
    <property type="entry name" value="TCRTETOQM"/>
</dbReference>
<dbReference type="PATRIC" id="fig|1291734.4.peg.1725"/>
<evidence type="ECO:0000256" key="4">
    <source>
        <dbReference type="ARBA" id="ARBA00023251"/>
    </source>
</evidence>
<evidence type="ECO:0000313" key="7">
    <source>
        <dbReference type="Proteomes" id="UP000051804"/>
    </source>
</evidence>
<dbReference type="Pfam" id="PF03764">
    <property type="entry name" value="EFG_IV"/>
    <property type="match status" value="1"/>
</dbReference>
<dbReference type="SMART" id="SM00889">
    <property type="entry name" value="EFG_IV"/>
    <property type="match status" value="1"/>
</dbReference>
<comment type="caution">
    <text evidence="6">The sequence shown here is derived from an EMBL/GenBank/DDBJ whole genome shotgun (WGS) entry which is preliminary data.</text>
</comment>
<reference evidence="6 7" key="1">
    <citation type="journal article" date="2015" name="Genome Announc.">
        <title>Expanding the biotechnology potential of lactobacilli through comparative genomics of 213 strains and associated genera.</title>
        <authorList>
            <person name="Sun Z."/>
            <person name="Harris H.M."/>
            <person name="McCann A."/>
            <person name="Guo C."/>
            <person name="Argimon S."/>
            <person name="Zhang W."/>
            <person name="Yang X."/>
            <person name="Jeffery I.B."/>
            <person name="Cooney J.C."/>
            <person name="Kagawa T.F."/>
            <person name="Liu W."/>
            <person name="Song Y."/>
            <person name="Salvetti E."/>
            <person name="Wrobel A."/>
            <person name="Rasinkangas P."/>
            <person name="Parkhill J."/>
            <person name="Rea M.C."/>
            <person name="O'Sullivan O."/>
            <person name="Ritari J."/>
            <person name="Douillard F.P."/>
            <person name="Paul Ross R."/>
            <person name="Yang R."/>
            <person name="Briner A.E."/>
            <person name="Felis G.E."/>
            <person name="de Vos W.M."/>
            <person name="Barrangou R."/>
            <person name="Klaenhammer T.R."/>
            <person name="Caufield P.W."/>
            <person name="Cui Y."/>
            <person name="Zhang H."/>
            <person name="O'Toole P.W."/>
        </authorList>
    </citation>
    <scope>NUCLEOTIDE SEQUENCE [LARGE SCALE GENOMIC DNA]</scope>
    <source>
        <strain evidence="6 7">JCM 17158</strain>
    </source>
</reference>